<accession>B5Z9T0</accession>
<dbReference type="AlphaFoldDB" id="B5Z9T0"/>
<reference evidence="2 3" key="1">
    <citation type="journal article" date="2009" name="J. Bacteriol.">
        <title>The complete genome sequence of Helicobacter pylori strain G27.</title>
        <authorList>
            <person name="Baltrus D.A."/>
            <person name="Amieva M.R."/>
            <person name="Covacci A."/>
            <person name="Lowe T.M."/>
            <person name="Merrell D.S."/>
            <person name="Ottemann K.M."/>
            <person name="Stein M."/>
            <person name="Salama N.R."/>
            <person name="Guillemin K."/>
        </authorList>
    </citation>
    <scope>NUCLEOTIDE SEQUENCE [LARGE SCALE GENOMIC DNA]</scope>
    <source>
        <strain evidence="2 3">G27</strain>
    </source>
</reference>
<organism evidence="2 3">
    <name type="scientific">Helicobacter pylori (strain G27)</name>
    <dbReference type="NCBI Taxonomy" id="563041"/>
    <lineage>
        <taxon>Bacteria</taxon>
        <taxon>Pseudomonadati</taxon>
        <taxon>Campylobacterota</taxon>
        <taxon>Epsilonproteobacteria</taxon>
        <taxon>Campylobacterales</taxon>
        <taxon>Helicobacteraceae</taxon>
        <taxon>Helicobacter</taxon>
    </lineage>
</organism>
<dbReference type="KEGG" id="hpg:HPG27_142"/>
<dbReference type="EMBL" id="CP001173">
    <property type="protein sequence ID" value="ACI26910.1"/>
    <property type="molecule type" value="Genomic_DNA"/>
</dbReference>
<proteinExistence type="predicted"/>
<feature type="coiled-coil region" evidence="1">
    <location>
        <begin position="11"/>
        <end position="45"/>
    </location>
</feature>
<evidence type="ECO:0000256" key="1">
    <source>
        <dbReference type="SAM" id="Coils"/>
    </source>
</evidence>
<evidence type="ECO:0000313" key="3">
    <source>
        <dbReference type="Proteomes" id="UP000001735"/>
    </source>
</evidence>
<keyword evidence="1" id="KW-0175">Coiled coil</keyword>
<keyword evidence="3" id="KW-1185">Reference proteome</keyword>
<gene>
    <name evidence="2" type="ordered locus">HPG27_142</name>
</gene>
<protein>
    <submittedName>
        <fullName evidence="2">Uncharacterized protein</fullName>
    </submittedName>
</protein>
<name>B5Z9T0_HELPG</name>
<sequence>MLFGGSSLEVYLDLRDKHERLQQEITELQSKNVRLQKRLFELRELRPRD</sequence>
<evidence type="ECO:0000313" key="2">
    <source>
        <dbReference type="EMBL" id="ACI26910.1"/>
    </source>
</evidence>
<dbReference type="HOGENOM" id="CLU_3136417_0_0_7"/>
<dbReference type="Proteomes" id="UP000001735">
    <property type="component" value="Chromosome"/>
</dbReference>